<dbReference type="AlphaFoldDB" id="A0A3T0SYJ4"/>
<evidence type="ECO:0000313" key="3">
    <source>
        <dbReference type="Proteomes" id="UP000285317"/>
    </source>
</evidence>
<dbReference type="Pfam" id="PF08401">
    <property type="entry name" value="ArdcN"/>
    <property type="match status" value="1"/>
</dbReference>
<reference evidence="2 3" key="1">
    <citation type="submission" date="2018-03" db="EMBL/GenBank/DDBJ databases">
        <title>Bacteriophage NCPPB3778 and a type I-E CRISPR drive the evolution of the US Biological Select Agent, Rathayibacter toxicus.</title>
        <authorList>
            <person name="Davis E.W.II."/>
            <person name="Tabima J.F."/>
            <person name="Weisberg A.J."/>
            <person name="Dantas Lopes L."/>
            <person name="Wiseman M.S."/>
            <person name="Wiseman M.S."/>
            <person name="Pupko T."/>
            <person name="Belcher M.S."/>
            <person name="Sechler A.J."/>
            <person name="Tancos M.A."/>
            <person name="Schroeder B.K."/>
            <person name="Murray T.D."/>
            <person name="Luster D.G."/>
            <person name="Schneider W.L."/>
            <person name="Rogers E."/>
            <person name="Andreote F.D."/>
            <person name="Grunwald N.J."/>
            <person name="Putnam M.L."/>
            <person name="Chang J.H."/>
        </authorList>
    </citation>
    <scope>NUCLEOTIDE SEQUENCE [LARGE SCALE GENOMIC DNA]</scope>
    <source>
        <strain evidence="2 3">DSM 15932</strain>
    </source>
</reference>
<protein>
    <recommendedName>
        <fullName evidence="1">N-terminal domain-containing protein</fullName>
    </recommendedName>
</protein>
<gene>
    <name evidence="2" type="ORF">C1I64_04670</name>
</gene>
<feature type="domain" description="N-terminal" evidence="1">
    <location>
        <begin position="29"/>
        <end position="111"/>
    </location>
</feature>
<accession>A0A3T0SYJ4</accession>
<dbReference type="RefSeq" id="WP_127886355.1">
    <property type="nucleotide sequence ID" value="NZ_CP028137.1"/>
</dbReference>
<evidence type="ECO:0000259" key="1">
    <source>
        <dbReference type="Pfam" id="PF08401"/>
    </source>
</evidence>
<proteinExistence type="predicted"/>
<dbReference type="KEGG" id="rfs:C1I64_04670"/>
<dbReference type="EMBL" id="CP028137">
    <property type="protein sequence ID" value="AZZ51403.1"/>
    <property type="molecule type" value="Genomic_DNA"/>
</dbReference>
<dbReference type="GO" id="GO:0003697">
    <property type="term" value="F:single-stranded DNA binding"/>
    <property type="evidence" value="ECO:0007669"/>
    <property type="project" value="InterPro"/>
</dbReference>
<organism evidence="2 3">
    <name type="scientific">Rathayibacter festucae DSM 15932</name>
    <dbReference type="NCBI Taxonomy" id="1328866"/>
    <lineage>
        <taxon>Bacteria</taxon>
        <taxon>Bacillati</taxon>
        <taxon>Actinomycetota</taxon>
        <taxon>Actinomycetes</taxon>
        <taxon>Micrococcales</taxon>
        <taxon>Microbacteriaceae</taxon>
        <taxon>Rathayibacter</taxon>
    </lineage>
</organism>
<sequence>MSERQQPIDVPTNAELLESILTVEGSFGDSYSRFHAYSLRNIGFLAMQGCPPEPVATFKRWQELGYHVKKGERAYSILRPITVKVKGDESETPPPPDAEPEQPKMMRRFKVVRALFHYAQVAGEGELPPYVSPNWDEARALEALDVTEEPFRLYNGNVMGYAYDRTIAVSPVAPYPFKTKVHELGHVVAGHTDDASDDEDEREAMHQGVGEFQAESTAYLTLHQLGAEDQMDPSESRAYIQSYLRGHDPTEVEVRQVFNATDRIVRAGHIEAEEQA</sequence>
<name>A0A3T0SYJ4_9MICO</name>
<dbReference type="InterPro" id="IPR013610">
    <property type="entry name" value="ArdC_N"/>
</dbReference>
<evidence type="ECO:0000313" key="2">
    <source>
        <dbReference type="EMBL" id="AZZ51403.1"/>
    </source>
</evidence>
<dbReference type="Proteomes" id="UP000285317">
    <property type="component" value="Chromosome"/>
</dbReference>